<reference evidence="6 7" key="1">
    <citation type="submission" date="2024-01" db="EMBL/GenBank/DDBJ databases">
        <authorList>
            <person name="Allen C."/>
            <person name="Tagirdzhanova G."/>
        </authorList>
    </citation>
    <scope>NUCLEOTIDE SEQUENCE [LARGE SCALE GENOMIC DNA]</scope>
    <source>
        <strain evidence="6 7">CBS 119000</strain>
    </source>
</reference>
<proteinExistence type="inferred from homology"/>
<dbReference type="Proteomes" id="UP001642502">
    <property type="component" value="Unassembled WGS sequence"/>
</dbReference>
<dbReference type="PANTHER" id="PTHR39136:SF1">
    <property type="entry name" value="ALTERED INHERITANCE OF MITOCHONDRIA PROTEIN 11"/>
    <property type="match status" value="1"/>
</dbReference>
<feature type="transmembrane region" description="Helical" evidence="4">
    <location>
        <begin position="146"/>
        <end position="169"/>
    </location>
</feature>
<keyword evidence="1 4" id="KW-0812">Transmembrane</keyword>
<feature type="transmembrane region" description="Helical" evidence="4">
    <location>
        <begin position="74"/>
        <end position="91"/>
    </location>
</feature>
<evidence type="ECO:0000313" key="7">
    <source>
        <dbReference type="Proteomes" id="UP001642502"/>
    </source>
</evidence>
<evidence type="ECO:0000256" key="2">
    <source>
        <dbReference type="ARBA" id="ARBA00022989"/>
    </source>
</evidence>
<sequence>MPILASLFKQLLPPDSSKPAEPSVQPPPKDAQRSSPELRPLASTRLIPKNAPETTQRFQQRDSSLFGTRSLKQLGLFFVGAGFLALSTSLTRRAVVRRKLAAELKFYSPSGTGLTRLSGGRASAETAAATSTKEDAPHGSFLAVEALGLATLNVLSFFVMMTGGFAWALDLSSADDLRALAQRYTRVPGVGDGAKMDEEAERDVEEWVAKILRKPDGSLIGGSGQGEAEKAGK</sequence>
<protein>
    <recommendedName>
        <fullName evidence="4">Altered inheritance of mitochondria protein 11</fullName>
    </recommendedName>
</protein>
<dbReference type="PANTHER" id="PTHR39136">
    <property type="entry name" value="ALTERED INHERITANCE OF MITOCHONDRIA PROTEIN 11"/>
    <property type="match status" value="1"/>
</dbReference>
<feature type="region of interest" description="Disordered" evidence="5">
    <location>
        <begin position="12"/>
        <end position="44"/>
    </location>
</feature>
<dbReference type="EMBL" id="CAWUON010000074">
    <property type="protein sequence ID" value="CAK7271525.1"/>
    <property type="molecule type" value="Genomic_DNA"/>
</dbReference>
<evidence type="ECO:0000256" key="4">
    <source>
        <dbReference type="RuleBase" id="RU367098"/>
    </source>
</evidence>
<gene>
    <name evidence="4" type="primary">AIM11</name>
    <name evidence="6" type="ORF">SEPCBS119000_004651</name>
</gene>
<keyword evidence="7" id="KW-1185">Reference proteome</keyword>
<keyword evidence="3 4" id="KW-0472">Membrane</keyword>
<dbReference type="InterPro" id="IPR038814">
    <property type="entry name" value="AIM11"/>
</dbReference>
<evidence type="ECO:0000256" key="5">
    <source>
        <dbReference type="SAM" id="MobiDB-lite"/>
    </source>
</evidence>
<comment type="subcellular location">
    <subcellularLocation>
        <location evidence="4">Membrane</location>
        <topology evidence="4">Multi-pass membrane protein</topology>
    </subcellularLocation>
</comment>
<keyword evidence="2 4" id="KW-1133">Transmembrane helix</keyword>
<evidence type="ECO:0000313" key="6">
    <source>
        <dbReference type="EMBL" id="CAK7271525.1"/>
    </source>
</evidence>
<comment type="similarity">
    <text evidence="4">Belongs to the AIM11 family.</text>
</comment>
<organism evidence="6 7">
    <name type="scientific">Sporothrix epigloea</name>
    <dbReference type="NCBI Taxonomy" id="1892477"/>
    <lineage>
        <taxon>Eukaryota</taxon>
        <taxon>Fungi</taxon>
        <taxon>Dikarya</taxon>
        <taxon>Ascomycota</taxon>
        <taxon>Pezizomycotina</taxon>
        <taxon>Sordariomycetes</taxon>
        <taxon>Sordariomycetidae</taxon>
        <taxon>Ophiostomatales</taxon>
        <taxon>Ophiostomataceae</taxon>
        <taxon>Sporothrix</taxon>
    </lineage>
</organism>
<comment type="caution">
    <text evidence="6">The sequence shown here is derived from an EMBL/GenBank/DDBJ whole genome shotgun (WGS) entry which is preliminary data.</text>
</comment>
<name>A0ABP0DX73_9PEZI</name>
<accession>A0ABP0DX73</accession>
<evidence type="ECO:0000256" key="3">
    <source>
        <dbReference type="ARBA" id="ARBA00023136"/>
    </source>
</evidence>
<evidence type="ECO:0000256" key="1">
    <source>
        <dbReference type="ARBA" id="ARBA00022692"/>
    </source>
</evidence>